<keyword evidence="2" id="KW-1133">Transmembrane helix</keyword>
<feature type="region of interest" description="Disordered" evidence="1">
    <location>
        <begin position="1"/>
        <end position="25"/>
    </location>
</feature>
<keyword evidence="2" id="KW-0812">Transmembrane</keyword>
<feature type="compositionally biased region" description="Polar residues" evidence="1">
    <location>
        <begin position="1"/>
        <end position="20"/>
    </location>
</feature>
<protein>
    <submittedName>
        <fullName evidence="3">Uncharacterized protein</fullName>
    </submittedName>
</protein>
<evidence type="ECO:0000256" key="1">
    <source>
        <dbReference type="SAM" id="MobiDB-lite"/>
    </source>
</evidence>
<sequence>MTFQSPEPVVQHSTSKGMTFSSQPVSSVSKVQYSMYKTTKPPSGFFKVCISKIEMVFIYAWVLVQTLFLIAGLTVLHFSTFSVMVVYLVNGVIKGRRELLPQK</sequence>
<dbReference type="AlphaFoldDB" id="A0A0B6YRX8"/>
<evidence type="ECO:0000313" key="3">
    <source>
        <dbReference type="EMBL" id="CEK58526.1"/>
    </source>
</evidence>
<dbReference type="EMBL" id="HACG01011661">
    <property type="protein sequence ID" value="CEK58526.1"/>
    <property type="molecule type" value="Transcribed_RNA"/>
</dbReference>
<reference evidence="3" key="1">
    <citation type="submission" date="2014-12" db="EMBL/GenBank/DDBJ databases">
        <title>Insight into the proteome of Arion vulgaris.</title>
        <authorList>
            <person name="Aradska J."/>
            <person name="Bulat T."/>
            <person name="Smidak R."/>
            <person name="Sarate P."/>
            <person name="Gangsoo J."/>
            <person name="Sialana F."/>
            <person name="Bilban M."/>
            <person name="Lubec G."/>
        </authorList>
    </citation>
    <scope>NUCLEOTIDE SEQUENCE</scope>
    <source>
        <tissue evidence="3">Skin</tissue>
    </source>
</reference>
<evidence type="ECO:0000256" key="2">
    <source>
        <dbReference type="SAM" id="Phobius"/>
    </source>
</evidence>
<gene>
    <name evidence="3" type="primary">ORF33388</name>
</gene>
<proteinExistence type="predicted"/>
<name>A0A0B6YRX8_9EUPU</name>
<keyword evidence="2" id="KW-0472">Membrane</keyword>
<organism evidence="3">
    <name type="scientific">Arion vulgaris</name>
    <dbReference type="NCBI Taxonomy" id="1028688"/>
    <lineage>
        <taxon>Eukaryota</taxon>
        <taxon>Metazoa</taxon>
        <taxon>Spiralia</taxon>
        <taxon>Lophotrochozoa</taxon>
        <taxon>Mollusca</taxon>
        <taxon>Gastropoda</taxon>
        <taxon>Heterobranchia</taxon>
        <taxon>Euthyneura</taxon>
        <taxon>Panpulmonata</taxon>
        <taxon>Eupulmonata</taxon>
        <taxon>Stylommatophora</taxon>
        <taxon>Helicina</taxon>
        <taxon>Arionoidea</taxon>
        <taxon>Arionidae</taxon>
        <taxon>Arion</taxon>
    </lineage>
</organism>
<accession>A0A0B6YRX8</accession>
<feature type="transmembrane region" description="Helical" evidence="2">
    <location>
        <begin position="68"/>
        <end position="93"/>
    </location>
</feature>